<accession>A0AB72Z1X4</accession>
<dbReference type="EMBL" id="AEHJ01000011">
    <property type="protein sequence ID" value="EFO78119.1"/>
    <property type="molecule type" value="Genomic_DNA"/>
</dbReference>
<protein>
    <recommendedName>
        <fullName evidence="4">Tight junction protein ZO-3</fullName>
    </recommendedName>
</protein>
<evidence type="ECO:0000313" key="2">
    <source>
        <dbReference type="EMBL" id="EFO78119.1"/>
    </source>
</evidence>
<gene>
    <name evidence="2" type="ORF">HMPREF9003_0183</name>
</gene>
<evidence type="ECO:0000256" key="1">
    <source>
        <dbReference type="SAM" id="Phobius"/>
    </source>
</evidence>
<comment type="caution">
    <text evidence="2">The sequence shown here is derived from an EMBL/GenBank/DDBJ whole genome shotgun (WGS) entry which is preliminary data.</text>
</comment>
<name>A0AB72Z1X4_9BIFI</name>
<keyword evidence="1" id="KW-0472">Membrane</keyword>
<evidence type="ECO:0000313" key="3">
    <source>
        <dbReference type="Proteomes" id="UP000003457"/>
    </source>
</evidence>
<dbReference type="AlphaFoldDB" id="A0AB72Z1X4"/>
<reference evidence="2 3" key="1">
    <citation type="submission" date="2010-10" db="EMBL/GenBank/DDBJ databases">
        <authorList>
            <person name="Durkin A.S."/>
            <person name="Madupu R."/>
            <person name="Torralba M."/>
            <person name="Gillis M."/>
            <person name="Methe B."/>
            <person name="Sutton G."/>
            <person name="Nelson K.E."/>
        </authorList>
    </citation>
    <scope>NUCLEOTIDE SEQUENCE [LARGE SCALE GENOMIC DNA]</scope>
    <source>
        <strain evidence="2 3">JCVIHMP022</strain>
    </source>
</reference>
<sequence>MSSKRDIPVALAVAAPLIAVVILIIAIIFGMYVSEHTRTVILHSDTGDYACTVTPLSHNPTNCKPITE</sequence>
<dbReference type="RefSeq" id="WP_003842267.1">
    <property type="nucleotide sequence ID" value="NZ_AEHJ01000011.1"/>
</dbReference>
<keyword evidence="1" id="KW-1133">Transmembrane helix</keyword>
<evidence type="ECO:0008006" key="4">
    <source>
        <dbReference type="Google" id="ProtNLM"/>
    </source>
</evidence>
<feature type="transmembrane region" description="Helical" evidence="1">
    <location>
        <begin position="7"/>
        <end position="33"/>
    </location>
</feature>
<proteinExistence type="predicted"/>
<dbReference type="Proteomes" id="UP000003457">
    <property type="component" value="Unassembled WGS sequence"/>
</dbReference>
<organism evidence="2 3">
    <name type="scientific">Bifidobacterium dentium JCVIHMP022</name>
    <dbReference type="NCBI Taxonomy" id="553191"/>
    <lineage>
        <taxon>Bacteria</taxon>
        <taxon>Bacillati</taxon>
        <taxon>Actinomycetota</taxon>
        <taxon>Actinomycetes</taxon>
        <taxon>Bifidobacteriales</taxon>
        <taxon>Bifidobacteriaceae</taxon>
        <taxon>Bifidobacterium</taxon>
    </lineage>
</organism>
<keyword evidence="1" id="KW-0812">Transmembrane</keyword>